<dbReference type="Proteomes" id="UP000268321">
    <property type="component" value="Unassembled WGS sequence"/>
</dbReference>
<organism evidence="1 2">
    <name type="scientific">Metschnikowia bicuspidata</name>
    <dbReference type="NCBI Taxonomy" id="27322"/>
    <lineage>
        <taxon>Eukaryota</taxon>
        <taxon>Fungi</taxon>
        <taxon>Dikarya</taxon>
        <taxon>Ascomycota</taxon>
        <taxon>Saccharomycotina</taxon>
        <taxon>Pichiomycetes</taxon>
        <taxon>Metschnikowiaceae</taxon>
        <taxon>Metschnikowia</taxon>
    </lineage>
</organism>
<proteinExistence type="predicted"/>
<keyword evidence="2" id="KW-1185">Reference proteome</keyword>
<sequence length="135" mass="14969">MPVDIVNAYPAASLHYRFLLAVFAEYERPVDVSKPLDAVLVFNDPRDMANDVQIVMDVLNSAAGMINTRRAVPEDAPEVLAVPIVFSNNDFVWANEYGIPRLGQGAFLMVVEQLYVEMNALLASETLQSTIWGKP</sequence>
<protein>
    <submittedName>
        <fullName evidence="1">Uncharacterized protein</fullName>
    </submittedName>
</protein>
<dbReference type="OrthoDB" id="10251048at2759"/>
<accession>A0A4P9ZAN1</accession>
<dbReference type="InterPro" id="IPR023214">
    <property type="entry name" value="HAD_sf"/>
</dbReference>
<gene>
    <name evidence="1" type="ORF">METBISCDRAFT_24008</name>
</gene>
<dbReference type="EMBL" id="ML004478">
    <property type="protein sequence ID" value="RKP29668.1"/>
    <property type="molecule type" value="Genomic_DNA"/>
</dbReference>
<evidence type="ECO:0000313" key="1">
    <source>
        <dbReference type="EMBL" id="RKP29668.1"/>
    </source>
</evidence>
<reference evidence="2" key="1">
    <citation type="journal article" date="2018" name="Nat. Microbiol.">
        <title>Leveraging single-cell genomics to expand the fungal tree of life.</title>
        <authorList>
            <person name="Ahrendt S.R."/>
            <person name="Quandt C.A."/>
            <person name="Ciobanu D."/>
            <person name="Clum A."/>
            <person name="Salamov A."/>
            <person name="Andreopoulos B."/>
            <person name="Cheng J.F."/>
            <person name="Woyke T."/>
            <person name="Pelin A."/>
            <person name="Henrissat B."/>
            <person name="Reynolds N.K."/>
            <person name="Benny G.L."/>
            <person name="Smith M.E."/>
            <person name="James T.Y."/>
            <person name="Grigoriev I.V."/>
        </authorList>
    </citation>
    <scope>NUCLEOTIDE SEQUENCE [LARGE SCALE GENOMIC DNA]</scope>
    <source>
        <strain evidence="2">Baker2002</strain>
    </source>
</reference>
<dbReference type="AlphaFoldDB" id="A0A4P9ZAN1"/>
<evidence type="ECO:0000313" key="2">
    <source>
        <dbReference type="Proteomes" id="UP000268321"/>
    </source>
</evidence>
<name>A0A4P9ZAN1_9ASCO</name>
<dbReference type="Gene3D" id="3.40.50.1000">
    <property type="entry name" value="HAD superfamily/HAD-like"/>
    <property type="match status" value="1"/>
</dbReference>